<evidence type="ECO:0000313" key="3">
    <source>
        <dbReference type="Proteomes" id="UP001403094"/>
    </source>
</evidence>
<sequence length="73" mass="8039">MRLPPLPARKDDVHVRRRGGPSPVRLLFRRDTCNGMVDPGRQLGSPAHSREQSRAGTGFDSAPEGEAHCGQHR</sequence>
<feature type="region of interest" description="Disordered" evidence="1">
    <location>
        <begin position="1"/>
        <end position="73"/>
    </location>
</feature>
<evidence type="ECO:0000256" key="1">
    <source>
        <dbReference type="SAM" id="MobiDB-lite"/>
    </source>
</evidence>
<evidence type="ECO:0000313" key="2">
    <source>
        <dbReference type="EMBL" id="GAA2040185.1"/>
    </source>
</evidence>
<organism evidence="2 3">
    <name type="scientific">Streptomyces cheonanensis</name>
    <dbReference type="NCBI Taxonomy" id="312720"/>
    <lineage>
        <taxon>Bacteria</taxon>
        <taxon>Bacillati</taxon>
        <taxon>Actinomycetota</taxon>
        <taxon>Actinomycetes</taxon>
        <taxon>Kitasatosporales</taxon>
        <taxon>Streptomycetaceae</taxon>
        <taxon>Streptomyces</taxon>
    </lineage>
</organism>
<protein>
    <submittedName>
        <fullName evidence="2">Uncharacterized protein</fullName>
    </submittedName>
</protein>
<keyword evidence="3" id="KW-1185">Reference proteome</keyword>
<comment type="caution">
    <text evidence="2">The sequence shown here is derived from an EMBL/GenBank/DDBJ whole genome shotgun (WGS) entry which is preliminary data.</text>
</comment>
<dbReference type="EMBL" id="BAAANQ010000001">
    <property type="protein sequence ID" value="GAA2040185.1"/>
    <property type="molecule type" value="Genomic_DNA"/>
</dbReference>
<proteinExistence type="predicted"/>
<dbReference type="Proteomes" id="UP001403094">
    <property type="component" value="Unassembled WGS sequence"/>
</dbReference>
<name>A0ABP5G7Z7_9ACTN</name>
<reference evidence="3" key="1">
    <citation type="journal article" date="2019" name="Int. J. Syst. Evol. Microbiol.">
        <title>The Global Catalogue of Microorganisms (GCM) 10K type strain sequencing project: providing services to taxonomists for standard genome sequencing and annotation.</title>
        <authorList>
            <consortium name="The Broad Institute Genomics Platform"/>
            <consortium name="The Broad Institute Genome Sequencing Center for Infectious Disease"/>
            <person name="Wu L."/>
            <person name="Ma J."/>
        </authorList>
    </citation>
    <scope>NUCLEOTIDE SEQUENCE [LARGE SCALE GENOMIC DNA]</scope>
    <source>
        <strain evidence="3">JCM 14549</strain>
    </source>
</reference>
<gene>
    <name evidence="2" type="ORF">GCM10009757_01590</name>
</gene>
<accession>A0ABP5G7Z7</accession>